<protein>
    <submittedName>
        <fullName evidence="7">Amino acid permease</fullName>
    </submittedName>
</protein>
<comment type="caution">
    <text evidence="7">The sequence shown here is derived from an EMBL/GenBank/DDBJ whole genome shotgun (WGS) entry which is preliminary data.</text>
</comment>
<feature type="transmembrane region" description="Helical" evidence="5">
    <location>
        <begin position="230"/>
        <end position="254"/>
    </location>
</feature>
<dbReference type="Gene3D" id="1.20.1740.10">
    <property type="entry name" value="Amino acid/polyamine transporter I"/>
    <property type="match status" value="1"/>
</dbReference>
<reference evidence="7" key="1">
    <citation type="submission" date="2020-10" db="EMBL/GenBank/DDBJ databases">
        <authorList>
            <person name="Castelo-Branco R."/>
            <person name="Eusebio N."/>
            <person name="Adriana R."/>
            <person name="Vieira A."/>
            <person name="Brugerolle De Fraissinette N."/>
            <person name="Rezende De Castro R."/>
            <person name="Schneider M.P."/>
            <person name="Vasconcelos V."/>
            <person name="Leao P.N."/>
        </authorList>
    </citation>
    <scope>NUCLEOTIDE SEQUENCE</scope>
    <source>
        <strain evidence="7">LEGE 06105</strain>
    </source>
</reference>
<keyword evidence="3 5" id="KW-1133">Transmembrane helix</keyword>
<feature type="transmembrane region" description="Helical" evidence="5">
    <location>
        <begin position="46"/>
        <end position="68"/>
    </location>
</feature>
<dbReference type="AlphaFoldDB" id="A0A8J7K1G9"/>
<evidence type="ECO:0000256" key="5">
    <source>
        <dbReference type="SAM" id="Phobius"/>
    </source>
</evidence>
<evidence type="ECO:0000259" key="6">
    <source>
        <dbReference type="Pfam" id="PF00324"/>
    </source>
</evidence>
<feature type="transmembrane region" description="Helical" evidence="5">
    <location>
        <begin position="89"/>
        <end position="116"/>
    </location>
</feature>
<accession>A0A8J7K1G9</accession>
<proteinExistence type="predicted"/>
<keyword evidence="4 5" id="KW-0472">Membrane</keyword>
<dbReference type="EMBL" id="JADEWL010000008">
    <property type="protein sequence ID" value="MBE9211872.1"/>
    <property type="molecule type" value="Genomic_DNA"/>
</dbReference>
<dbReference type="Pfam" id="PF00324">
    <property type="entry name" value="AA_permease"/>
    <property type="match status" value="1"/>
</dbReference>
<feature type="transmembrane region" description="Helical" evidence="5">
    <location>
        <begin position="155"/>
        <end position="178"/>
    </location>
</feature>
<feature type="transmembrane region" description="Helical" evidence="5">
    <location>
        <begin position="284"/>
        <end position="309"/>
    </location>
</feature>
<feature type="transmembrane region" description="Helical" evidence="5">
    <location>
        <begin position="128"/>
        <end position="148"/>
    </location>
</feature>
<dbReference type="RefSeq" id="WP_193917263.1">
    <property type="nucleotide sequence ID" value="NZ_JADEWL010000008.1"/>
</dbReference>
<evidence type="ECO:0000313" key="8">
    <source>
        <dbReference type="Proteomes" id="UP000620559"/>
    </source>
</evidence>
<feature type="domain" description="Amino acid permease/ SLC12A" evidence="6">
    <location>
        <begin position="19"/>
        <end position="401"/>
    </location>
</feature>
<comment type="subcellular location">
    <subcellularLocation>
        <location evidence="1">Membrane</location>
        <topology evidence="1">Multi-pass membrane protein</topology>
    </subcellularLocation>
</comment>
<keyword evidence="2 5" id="KW-0812">Transmembrane</keyword>
<evidence type="ECO:0000256" key="1">
    <source>
        <dbReference type="ARBA" id="ARBA00004141"/>
    </source>
</evidence>
<evidence type="ECO:0000313" key="7">
    <source>
        <dbReference type="EMBL" id="MBE9211872.1"/>
    </source>
</evidence>
<feature type="transmembrane region" description="Helical" evidence="5">
    <location>
        <begin position="190"/>
        <end position="209"/>
    </location>
</feature>
<name>A0A8J7K1G9_9CYAN</name>
<dbReference type="Proteomes" id="UP000620559">
    <property type="component" value="Unassembled WGS sequence"/>
</dbReference>
<organism evidence="7 8">
    <name type="scientific">Plectonema cf. radiosum LEGE 06105</name>
    <dbReference type="NCBI Taxonomy" id="945769"/>
    <lineage>
        <taxon>Bacteria</taxon>
        <taxon>Bacillati</taxon>
        <taxon>Cyanobacteriota</taxon>
        <taxon>Cyanophyceae</taxon>
        <taxon>Oscillatoriophycideae</taxon>
        <taxon>Oscillatoriales</taxon>
        <taxon>Microcoleaceae</taxon>
        <taxon>Plectonema</taxon>
    </lineage>
</organism>
<evidence type="ECO:0000256" key="2">
    <source>
        <dbReference type="ARBA" id="ARBA00022692"/>
    </source>
</evidence>
<dbReference type="PIRSF" id="PIRSF006060">
    <property type="entry name" value="AA_transporter"/>
    <property type="match status" value="1"/>
</dbReference>
<feature type="transmembrane region" description="Helical" evidence="5">
    <location>
        <begin position="355"/>
        <end position="376"/>
    </location>
</feature>
<dbReference type="InterPro" id="IPR050367">
    <property type="entry name" value="APC_superfamily"/>
</dbReference>
<dbReference type="GO" id="GO:0055085">
    <property type="term" value="P:transmembrane transport"/>
    <property type="evidence" value="ECO:0007669"/>
    <property type="project" value="InterPro"/>
</dbReference>
<keyword evidence="8" id="KW-1185">Reference proteome</keyword>
<sequence length="431" mass="44759">MSLKTSSPQLRRELGVVGATVMGLGSIIGTGVFVSIGIAAGIAGNAVILAVMIGAIVAICNGLNSAQLAANHPVSGGSYEYGYKYLNSWLGFTAGWMFLLAKSASAATAALGFAGYFLNATGLDASGLLVPLALAAVIAIAVIVLNGIRRSNRVNIIIVSVSVFSLIFFIFGGIPTAIAKGGENLTPFNGSVASVLHASALMFVAYTGYGRIATLGEEAKNPRQTIPKAIVVTMIITMLVYVGVATIAVAAIGAEKLGESAVTGQAAPLEVAVRSFGIPGGAQILAIGAIFAMLGVLLNLILGLSRVLLAMGRRRDMPRIFARLNQSGTTPTAAVIAVTMIIAVLVLIGNVKTTWSFSAFTVLIYYSITNLAAFAIPSQERLYPKWLSILGLLACLFLAFWVEPFVWQVGLALIVAGLIWHTVAQKLGGES</sequence>
<evidence type="ECO:0000256" key="4">
    <source>
        <dbReference type="ARBA" id="ARBA00023136"/>
    </source>
</evidence>
<gene>
    <name evidence="7" type="ORF">IQ247_03910</name>
</gene>
<feature type="transmembrane region" description="Helical" evidence="5">
    <location>
        <begin position="14"/>
        <end position="40"/>
    </location>
</feature>
<feature type="transmembrane region" description="Helical" evidence="5">
    <location>
        <begin position="407"/>
        <end position="424"/>
    </location>
</feature>
<dbReference type="PANTHER" id="PTHR42770">
    <property type="entry name" value="AMINO ACID TRANSPORTER-RELATED"/>
    <property type="match status" value="1"/>
</dbReference>
<dbReference type="PANTHER" id="PTHR42770:SF7">
    <property type="entry name" value="MEMBRANE PROTEIN"/>
    <property type="match status" value="1"/>
</dbReference>
<feature type="transmembrane region" description="Helical" evidence="5">
    <location>
        <begin position="383"/>
        <end position="401"/>
    </location>
</feature>
<evidence type="ECO:0000256" key="3">
    <source>
        <dbReference type="ARBA" id="ARBA00022989"/>
    </source>
</evidence>
<dbReference type="GO" id="GO:0016020">
    <property type="term" value="C:membrane"/>
    <property type="evidence" value="ECO:0007669"/>
    <property type="project" value="UniProtKB-SubCell"/>
</dbReference>
<dbReference type="InterPro" id="IPR004841">
    <property type="entry name" value="AA-permease/SLC12A_dom"/>
</dbReference>
<feature type="transmembrane region" description="Helical" evidence="5">
    <location>
        <begin position="330"/>
        <end position="349"/>
    </location>
</feature>